<dbReference type="RefSeq" id="WP_008387298.1">
    <property type="nucleotide sequence ID" value="NZ_AOIV01000027.1"/>
</dbReference>
<dbReference type="InterPro" id="IPR055997">
    <property type="entry name" value="DUF7575"/>
</dbReference>
<comment type="caution">
    <text evidence="3">The sequence shown here is derived from an EMBL/GenBank/DDBJ whole genome shotgun (WGS) entry which is preliminary data.</text>
</comment>
<keyword evidence="1" id="KW-0472">Membrane</keyword>
<evidence type="ECO:0000256" key="1">
    <source>
        <dbReference type="SAM" id="Phobius"/>
    </source>
</evidence>
<dbReference type="eggNOG" id="arCOG03295">
    <property type="taxonomic scope" value="Archaea"/>
</dbReference>
<feature type="domain" description="DUF7575" evidence="2">
    <location>
        <begin position="100"/>
        <end position="125"/>
    </location>
</feature>
<name>M0D389_HALPD</name>
<protein>
    <submittedName>
        <fullName evidence="3">Tm2 domain-containing protein</fullName>
    </submittedName>
</protein>
<evidence type="ECO:0000313" key="3">
    <source>
        <dbReference type="EMBL" id="ELZ29905.1"/>
    </source>
</evidence>
<keyword evidence="1" id="KW-1133">Transmembrane helix</keyword>
<feature type="transmembrane region" description="Helical" evidence="1">
    <location>
        <begin position="32"/>
        <end position="52"/>
    </location>
</feature>
<dbReference type="AlphaFoldDB" id="M0D389"/>
<gene>
    <name evidence="3" type="ORF">C474_12751</name>
</gene>
<feature type="transmembrane region" description="Helical" evidence="1">
    <location>
        <begin position="64"/>
        <end position="83"/>
    </location>
</feature>
<dbReference type="InParanoid" id="M0D389"/>
<keyword evidence="4" id="KW-1185">Reference proteome</keyword>
<keyword evidence="1" id="KW-0812">Transmembrane</keyword>
<sequence length="142" mass="15414">MERNSQKRPWLAALLGLVTGAGHVYLRRWKRAVGWITLSFATSLLVVDPTALQAFYEGTGPVEPVLPVLVVGFASLFDAYFLARAQNEAARRTAGADGTVTHCPHCGKELDGDIDFCPWCTSELDDVRVASPPDGSNPDARE</sequence>
<dbReference type="Pfam" id="PF24460">
    <property type="entry name" value="DUF7575"/>
    <property type="match status" value="1"/>
</dbReference>
<organism evidence="3 4">
    <name type="scientific">Halogeometricum pallidum JCM 14848</name>
    <dbReference type="NCBI Taxonomy" id="1227487"/>
    <lineage>
        <taxon>Archaea</taxon>
        <taxon>Methanobacteriati</taxon>
        <taxon>Methanobacteriota</taxon>
        <taxon>Stenosarchaea group</taxon>
        <taxon>Halobacteria</taxon>
        <taxon>Halobacteriales</taxon>
        <taxon>Haloferacaceae</taxon>
        <taxon>Halogeometricum</taxon>
    </lineage>
</organism>
<reference evidence="3 4" key="1">
    <citation type="journal article" date="2014" name="PLoS Genet.">
        <title>Phylogenetically driven sequencing of extremely halophilic archaea reveals strategies for static and dynamic osmo-response.</title>
        <authorList>
            <person name="Becker E.A."/>
            <person name="Seitzer P.M."/>
            <person name="Tritt A."/>
            <person name="Larsen D."/>
            <person name="Krusor M."/>
            <person name="Yao A.I."/>
            <person name="Wu D."/>
            <person name="Madern D."/>
            <person name="Eisen J.A."/>
            <person name="Darling A.E."/>
            <person name="Facciotti M.T."/>
        </authorList>
    </citation>
    <scope>NUCLEOTIDE SEQUENCE [LARGE SCALE GENOMIC DNA]</scope>
    <source>
        <strain evidence="3 4">JCM 14848</strain>
    </source>
</reference>
<dbReference type="Proteomes" id="UP000011513">
    <property type="component" value="Unassembled WGS sequence"/>
</dbReference>
<dbReference type="OrthoDB" id="204947at2157"/>
<proteinExistence type="predicted"/>
<evidence type="ECO:0000313" key="4">
    <source>
        <dbReference type="Proteomes" id="UP000011513"/>
    </source>
</evidence>
<evidence type="ECO:0000259" key="2">
    <source>
        <dbReference type="Pfam" id="PF24460"/>
    </source>
</evidence>
<accession>M0D389</accession>
<dbReference type="EMBL" id="AOIV01000027">
    <property type="protein sequence ID" value="ELZ29905.1"/>
    <property type="molecule type" value="Genomic_DNA"/>
</dbReference>